<reference evidence="1" key="1">
    <citation type="submission" date="2022-03" db="EMBL/GenBank/DDBJ databases">
        <title>Genomic Encyclopedia of Type Strains, Phase III (KMG-III): the genomes of soil and plant-associated and newly described type strains.</title>
        <authorList>
            <person name="Whitman W."/>
        </authorList>
    </citation>
    <scope>NUCLEOTIDE SEQUENCE</scope>
    <source>
        <strain evidence="1">ANL 6-2</strain>
    </source>
</reference>
<organism evidence="1 2">
    <name type="scientific">Natronocella acetinitrilica</name>
    <dbReference type="NCBI Taxonomy" id="414046"/>
    <lineage>
        <taxon>Bacteria</taxon>
        <taxon>Pseudomonadati</taxon>
        <taxon>Pseudomonadota</taxon>
        <taxon>Gammaproteobacteria</taxon>
        <taxon>Chromatiales</taxon>
        <taxon>Ectothiorhodospiraceae</taxon>
        <taxon>Natronocella</taxon>
    </lineage>
</organism>
<evidence type="ECO:0000313" key="2">
    <source>
        <dbReference type="Proteomes" id="UP001205843"/>
    </source>
</evidence>
<gene>
    <name evidence="1" type="ORF">J2T57_001644</name>
</gene>
<sequence>MEMNVEASARLRERLAERSAPGVNPERHGSPSCLATIDKLLAMELKRVTFRDELMQAMRGEIERSGVTLPDYLRPGALPDKARESEDPIGTLVTLVELGYLLGVGVRANAPGALRETLRLMTPTAES</sequence>
<comment type="caution">
    <text evidence="1">The sequence shown here is derived from an EMBL/GenBank/DDBJ whole genome shotgun (WGS) entry which is preliminary data.</text>
</comment>
<dbReference type="EMBL" id="JALJXV010000003">
    <property type="protein sequence ID" value="MCP1674542.1"/>
    <property type="molecule type" value="Genomic_DNA"/>
</dbReference>
<dbReference type="Proteomes" id="UP001205843">
    <property type="component" value="Unassembled WGS sequence"/>
</dbReference>
<evidence type="ECO:0000313" key="1">
    <source>
        <dbReference type="EMBL" id="MCP1674542.1"/>
    </source>
</evidence>
<protein>
    <submittedName>
        <fullName evidence="1">Uncharacterized protein</fullName>
    </submittedName>
</protein>
<dbReference type="RefSeq" id="WP_253476614.1">
    <property type="nucleotide sequence ID" value="NZ_JALJXV010000003.1"/>
</dbReference>
<dbReference type="AlphaFoldDB" id="A0AAE3KFW9"/>
<keyword evidence="2" id="KW-1185">Reference proteome</keyword>
<name>A0AAE3KFW9_9GAMM</name>
<accession>A0AAE3KFW9</accession>
<proteinExistence type="predicted"/>